<dbReference type="InterPro" id="IPR045888">
    <property type="entry name" value="Erv"/>
</dbReference>
<comment type="similarity">
    <text evidence="2">Belongs to the ERGIC family.</text>
</comment>
<dbReference type="GO" id="GO:0000139">
    <property type="term" value="C:Golgi membrane"/>
    <property type="evidence" value="ECO:0007669"/>
    <property type="project" value="TreeGrafter"/>
</dbReference>
<dbReference type="GO" id="GO:0005789">
    <property type="term" value="C:endoplasmic reticulum membrane"/>
    <property type="evidence" value="ECO:0007669"/>
    <property type="project" value="TreeGrafter"/>
</dbReference>
<dbReference type="InterPro" id="IPR039542">
    <property type="entry name" value="Erv_N"/>
</dbReference>
<keyword evidence="5 6" id="KW-0472">Membrane</keyword>
<evidence type="ECO:0000256" key="4">
    <source>
        <dbReference type="ARBA" id="ARBA00022989"/>
    </source>
</evidence>
<keyword evidence="4 6" id="KW-1133">Transmembrane helix</keyword>
<feature type="transmembrane region" description="Helical" evidence="6">
    <location>
        <begin position="363"/>
        <end position="385"/>
    </location>
</feature>
<dbReference type="InterPro" id="IPR012936">
    <property type="entry name" value="Erv_C"/>
</dbReference>
<accession>A0A0B7N7S4</accession>
<evidence type="ECO:0000313" key="10">
    <source>
        <dbReference type="Proteomes" id="UP000054107"/>
    </source>
</evidence>
<dbReference type="PANTHER" id="PTHR10984:SF25">
    <property type="entry name" value="ENDOPLASMIC RETICULUM-GOLGI INTERMEDIATE COMPARTMENT PROTEIN 3"/>
    <property type="match status" value="1"/>
</dbReference>
<evidence type="ECO:0008006" key="11">
    <source>
        <dbReference type="Google" id="ProtNLM"/>
    </source>
</evidence>
<name>A0A0B7N7S4_9FUNG</name>
<evidence type="ECO:0000256" key="6">
    <source>
        <dbReference type="SAM" id="Phobius"/>
    </source>
</evidence>
<dbReference type="Pfam" id="PF13850">
    <property type="entry name" value="ERGIC_N"/>
    <property type="match status" value="1"/>
</dbReference>
<feature type="domain" description="Endoplasmic reticulum vesicle transporter N-terminal" evidence="8">
    <location>
        <begin position="53"/>
        <end position="118"/>
    </location>
</feature>
<dbReference type="Pfam" id="PF07970">
    <property type="entry name" value="COPIIcoated_ERV"/>
    <property type="match status" value="1"/>
</dbReference>
<dbReference type="Proteomes" id="UP000054107">
    <property type="component" value="Unassembled WGS sequence"/>
</dbReference>
<evidence type="ECO:0000259" key="7">
    <source>
        <dbReference type="Pfam" id="PF07970"/>
    </source>
</evidence>
<protein>
    <recommendedName>
        <fullName evidence="11">Endoplasmic reticulum vesicle transporter C-terminal domain-containing protein</fullName>
    </recommendedName>
</protein>
<evidence type="ECO:0000256" key="2">
    <source>
        <dbReference type="ARBA" id="ARBA00005648"/>
    </source>
</evidence>
<comment type="subcellular location">
    <subcellularLocation>
        <location evidence="1">Membrane</location>
        <topology evidence="1">Multi-pass membrane protein</topology>
    </subcellularLocation>
</comment>
<dbReference type="PANTHER" id="PTHR10984">
    <property type="entry name" value="ENDOPLASMIC RETICULUM-GOLGI INTERMEDIATE COMPARTMENT PROTEIN"/>
    <property type="match status" value="1"/>
</dbReference>
<reference evidence="9 10" key="1">
    <citation type="submission" date="2014-09" db="EMBL/GenBank/DDBJ databases">
        <authorList>
            <person name="Ellenberger Sabrina"/>
        </authorList>
    </citation>
    <scope>NUCLEOTIDE SEQUENCE [LARGE SCALE GENOMIC DNA]</scope>
    <source>
        <strain evidence="9 10">CBS 412.66</strain>
    </source>
</reference>
<organism evidence="9 10">
    <name type="scientific">Parasitella parasitica</name>
    <dbReference type="NCBI Taxonomy" id="35722"/>
    <lineage>
        <taxon>Eukaryota</taxon>
        <taxon>Fungi</taxon>
        <taxon>Fungi incertae sedis</taxon>
        <taxon>Mucoromycota</taxon>
        <taxon>Mucoromycotina</taxon>
        <taxon>Mucoromycetes</taxon>
        <taxon>Mucorales</taxon>
        <taxon>Mucorineae</taxon>
        <taxon>Mucoraceae</taxon>
        <taxon>Parasitella</taxon>
    </lineage>
</organism>
<dbReference type="OrthoDB" id="270930at2759"/>
<evidence type="ECO:0000256" key="3">
    <source>
        <dbReference type="ARBA" id="ARBA00022692"/>
    </source>
</evidence>
<evidence type="ECO:0000256" key="5">
    <source>
        <dbReference type="ARBA" id="ARBA00023136"/>
    </source>
</evidence>
<dbReference type="AlphaFoldDB" id="A0A0B7N7S4"/>
<dbReference type="GO" id="GO:0006890">
    <property type="term" value="P:retrograde vesicle-mediated transport, Golgi to endoplasmic reticulum"/>
    <property type="evidence" value="ECO:0007669"/>
    <property type="project" value="TreeGrafter"/>
</dbReference>
<sequence length="402" mass="44228">MAKKGSVFRGLRQFDGYAKTLDDFRVKTTGGASGKYKNCEINAFIELLNYVPVTIISTLIIITLVCSEVLVYTTPHWKPSLVVDKSRKEKMPINFNITFPNMPCHMLNVDIMDAMGGHSSGYSQDVTKVRLDLDGVPVDLGESVTLEPATECGSCYGANALREDGCCNTCQEVREAYVKMGWGMVDVKEIDQCVREGWLERFEKQSNEGCNIHGHLLVNKVRGNFHIAPGDAFQTSTMHVHDLKEFSAGAPDGHKFDLSHTIHKLKFGPDSKDETETILAVTDALAGVSKAAGEGRAVFQYFVKIVSTRLFPITGIPTLTNQYSVTQNDVEGAKGGLPGVFFMLEISPMQISYKETRKSFSSLLTGVLAIIGGVYTVAGLIDRVVYRAEKAYKKKVELGKTL</sequence>
<evidence type="ECO:0000313" key="9">
    <source>
        <dbReference type="EMBL" id="CEP11468.1"/>
    </source>
</evidence>
<feature type="domain" description="Endoplasmic reticulum vesicle transporter C-terminal" evidence="7">
    <location>
        <begin position="155"/>
        <end position="382"/>
    </location>
</feature>
<feature type="transmembrane region" description="Helical" evidence="6">
    <location>
        <begin position="47"/>
        <end position="72"/>
    </location>
</feature>
<gene>
    <name evidence="9" type="primary">PARPA_05304.1 scaffold 16736</name>
</gene>
<keyword evidence="10" id="KW-1185">Reference proteome</keyword>
<dbReference type="GO" id="GO:0006888">
    <property type="term" value="P:endoplasmic reticulum to Golgi vesicle-mediated transport"/>
    <property type="evidence" value="ECO:0007669"/>
    <property type="project" value="TreeGrafter"/>
</dbReference>
<keyword evidence="3 6" id="KW-0812">Transmembrane</keyword>
<dbReference type="EMBL" id="LN726131">
    <property type="protein sequence ID" value="CEP11468.1"/>
    <property type="molecule type" value="Genomic_DNA"/>
</dbReference>
<dbReference type="STRING" id="35722.A0A0B7N7S4"/>
<evidence type="ECO:0000256" key="1">
    <source>
        <dbReference type="ARBA" id="ARBA00004141"/>
    </source>
</evidence>
<proteinExistence type="inferred from homology"/>
<evidence type="ECO:0000259" key="8">
    <source>
        <dbReference type="Pfam" id="PF13850"/>
    </source>
</evidence>
<dbReference type="GO" id="GO:0030134">
    <property type="term" value="C:COPII-coated ER to Golgi transport vesicle"/>
    <property type="evidence" value="ECO:0007669"/>
    <property type="project" value="TreeGrafter"/>
</dbReference>